<keyword evidence="2" id="KW-1185">Reference proteome</keyword>
<accession>A0A433D2R9</accession>
<comment type="caution">
    <text evidence="1">The sequence shown here is derived from an EMBL/GenBank/DDBJ whole genome shotgun (WGS) entry which is preliminary data.</text>
</comment>
<organism evidence="1 2">
    <name type="scientific">Jimgerdemannia flammicorona</name>
    <dbReference type="NCBI Taxonomy" id="994334"/>
    <lineage>
        <taxon>Eukaryota</taxon>
        <taxon>Fungi</taxon>
        <taxon>Fungi incertae sedis</taxon>
        <taxon>Mucoromycota</taxon>
        <taxon>Mucoromycotina</taxon>
        <taxon>Endogonomycetes</taxon>
        <taxon>Endogonales</taxon>
        <taxon>Endogonaceae</taxon>
        <taxon>Jimgerdemannia</taxon>
    </lineage>
</organism>
<gene>
    <name evidence="1" type="ORF">BC936DRAFT_148583</name>
</gene>
<sequence>MVRRAGSVLTVCLSAFGNRTSQAFPPSSTVHYGTTRLRTAKEFKQHDIVITTYGTLTNEFPDRIDEDAEVGELLKGMGPLFNVKWLRVVLD</sequence>
<name>A0A433D2R9_9FUNG</name>
<dbReference type="OrthoDB" id="448448at2759"/>
<dbReference type="EMBL" id="RBNI01007756">
    <property type="protein sequence ID" value="RUP45125.1"/>
    <property type="molecule type" value="Genomic_DNA"/>
</dbReference>
<evidence type="ECO:0000313" key="2">
    <source>
        <dbReference type="Proteomes" id="UP000268093"/>
    </source>
</evidence>
<dbReference type="Proteomes" id="UP000268093">
    <property type="component" value="Unassembled WGS sequence"/>
</dbReference>
<feature type="non-terminal residue" evidence="1">
    <location>
        <position position="91"/>
    </location>
</feature>
<reference evidence="1 2" key="1">
    <citation type="journal article" date="2018" name="New Phytol.">
        <title>Phylogenomics of Endogonaceae and evolution of mycorrhizas within Mucoromycota.</title>
        <authorList>
            <person name="Chang Y."/>
            <person name="Desiro A."/>
            <person name="Na H."/>
            <person name="Sandor L."/>
            <person name="Lipzen A."/>
            <person name="Clum A."/>
            <person name="Barry K."/>
            <person name="Grigoriev I.V."/>
            <person name="Martin F.M."/>
            <person name="Stajich J.E."/>
            <person name="Smith M.E."/>
            <person name="Bonito G."/>
            <person name="Spatafora J.W."/>
        </authorList>
    </citation>
    <scope>NUCLEOTIDE SEQUENCE [LARGE SCALE GENOMIC DNA]</scope>
    <source>
        <strain evidence="1 2">GMNB39</strain>
    </source>
</reference>
<evidence type="ECO:0000313" key="1">
    <source>
        <dbReference type="EMBL" id="RUP45125.1"/>
    </source>
</evidence>
<protein>
    <submittedName>
        <fullName evidence="1">Uncharacterized protein</fullName>
    </submittedName>
</protein>
<proteinExistence type="predicted"/>
<dbReference type="AlphaFoldDB" id="A0A433D2R9"/>